<evidence type="ECO:0000256" key="2">
    <source>
        <dbReference type="ARBA" id="ARBA00023040"/>
    </source>
</evidence>
<keyword evidence="7" id="KW-1185">Reference proteome</keyword>
<dbReference type="PANTHER" id="PTHR24248:SF72">
    <property type="entry name" value="G-PROTEIN COUPLED RECEPTORS FAMILY 1 PROFILE DOMAIN-CONTAINING PROTEIN"/>
    <property type="match status" value="1"/>
</dbReference>
<evidence type="ECO:0008006" key="8">
    <source>
        <dbReference type="Google" id="ProtNLM"/>
    </source>
</evidence>
<dbReference type="HOGENOM" id="CLU_1042974_0_0_1"/>
<feature type="compositionally biased region" description="Basic and acidic residues" evidence="5">
    <location>
        <begin position="191"/>
        <end position="208"/>
    </location>
</feature>
<dbReference type="GO" id="GO:0007204">
    <property type="term" value="P:positive regulation of cytosolic calcium ion concentration"/>
    <property type="evidence" value="ECO:0007669"/>
    <property type="project" value="TreeGrafter"/>
</dbReference>
<proteinExistence type="predicted"/>
<feature type="compositionally biased region" description="Acidic residues" evidence="5">
    <location>
        <begin position="209"/>
        <end position="226"/>
    </location>
</feature>
<accession>X1ZVC7</accession>
<evidence type="ECO:0000313" key="6">
    <source>
        <dbReference type="EnsemblMetazoa" id="CapteP195667"/>
    </source>
</evidence>
<evidence type="ECO:0000256" key="5">
    <source>
        <dbReference type="SAM" id="MobiDB-lite"/>
    </source>
</evidence>
<feature type="compositionally biased region" description="Acidic residues" evidence="5">
    <location>
        <begin position="165"/>
        <end position="177"/>
    </location>
</feature>
<dbReference type="SUPFAM" id="SSF81321">
    <property type="entry name" value="Family A G protein-coupled receptor-like"/>
    <property type="match status" value="1"/>
</dbReference>
<dbReference type="GO" id="GO:0005886">
    <property type="term" value="C:plasma membrane"/>
    <property type="evidence" value="ECO:0007669"/>
    <property type="project" value="TreeGrafter"/>
</dbReference>
<feature type="region of interest" description="Disordered" evidence="5">
    <location>
        <begin position="165"/>
        <end position="228"/>
    </location>
</feature>
<sequence length="267" mass="30955">MDIGVAYLLRSVEWPFPLLLLLGCGAVCDKCQPPEWFFKVIFWLGYCNSTMNPVIYAMSSREFKRAFIRILKCQCRHRSRSFVWENASTSPSTTEMNKLYTSVRRFTKRDVPSVALNNRRIHGTPFFNSNDQTNNHRDTLQVSMQLLHDKQRKETAETMMISDDESAIMEQSDDEKSDIDNGSVIVSFPRSTDESEESKRLMEHKGVWEEEEDEGEDDDLEDDPIEKEELVRLPCDVVINCEDDQVTAPSFLVNDSYPSPEDQIMWL</sequence>
<evidence type="ECO:0000256" key="4">
    <source>
        <dbReference type="ARBA" id="ARBA00023224"/>
    </source>
</evidence>
<dbReference type="OrthoDB" id="5977853at2759"/>
<dbReference type="GO" id="GO:0007200">
    <property type="term" value="P:phospholipase C-activating G protein-coupled receptor signaling pathway"/>
    <property type="evidence" value="ECO:0007669"/>
    <property type="project" value="TreeGrafter"/>
</dbReference>
<dbReference type="GO" id="GO:0071880">
    <property type="term" value="P:adenylate cyclase-activating adrenergic receptor signaling pathway"/>
    <property type="evidence" value="ECO:0007669"/>
    <property type="project" value="TreeGrafter"/>
</dbReference>
<dbReference type="Gene3D" id="1.20.1070.10">
    <property type="entry name" value="Rhodopsin 7-helix transmembrane proteins"/>
    <property type="match status" value="1"/>
</dbReference>
<comment type="subcellular location">
    <subcellularLocation>
        <location evidence="1">Membrane</location>
        <topology evidence="1">Multi-pass membrane protein</topology>
    </subcellularLocation>
</comment>
<keyword evidence="3" id="KW-0675">Receptor</keyword>
<reference evidence="7" key="2">
    <citation type="journal article" date="2013" name="Nature">
        <title>Insights into bilaterian evolution from three spiralian genomes.</title>
        <authorList>
            <person name="Simakov O."/>
            <person name="Marletaz F."/>
            <person name="Cho S.J."/>
            <person name="Edsinger-Gonzales E."/>
            <person name="Havlak P."/>
            <person name="Hellsten U."/>
            <person name="Kuo D.H."/>
            <person name="Larsson T."/>
            <person name="Lv J."/>
            <person name="Arendt D."/>
            <person name="Savage R."/>
            <person name="Osoegawa K."/>
            <person name="de Jong P."/>
            <person name="Grimwood J."/>
            <person name="Chapman J.A."/>
            <person name="Shapiro H."/>
            <person name="Aerts A."/>
            <person name="Otillar R.P."/>
            <person name="Terry A.Y."/>
            <person name="Boore J.L."/>
            <person name="Grigoriev I.V."/>
            <person name="Lindberg D.R."/>
            <person name="Seaver E.C."/>
            <person name="Weisblat D.A."/>
            <person name="Putnam N.H."/>
            <person name="Rokhsar D.S."/>
        </authorList>
    </citation>
    <scope>NUCLEOTIDE SEQUENCE</scope>
    <source>
        <strain evidence="7">I ESC-2004</strain>
    </source>
</reference>
<evidence type="ECO:0000256" key="3">
    <source>
        <dbReference type="ARBA" id="ARBA00023170"/>
    </source>
</evidence>
<dbReference type="GO" id="GO:0043410">
    <property type="term" value="P:positive regulation of MAPK cascade"/>
    <property type="evidence" value="ECO:0007669"/>
    <property type="project" value="TreeGrafter"/>
</dbReference>
<reference evidence="7" key="1">
    <citation type="submission" date="2012-12" db="EMBL/GenBank/DDBJ databases">
        <authorList>
            <person name="Hellsten U."/>
            <person name="Grimwood J."/>
            <person name="Chapman J.A."/>
            <person name="Shapiro H."/>
            <person name="Aerts A."/>
            <person name="Otillar R.P."/>
            <person name="Terry A.Y."/>
            <person name="Boore J.L."/>
            <person name="Simakov O."/>
            <person name="Marletaz F."/>
            <person name="Cho S.-J."/>
            <person name="Edsinger-Gonzales E."/>
            <person name="Havlak P."/>
            <person name="Kuo D.-H."/>
            <person name="Larsson T."/>
            <person name="Lv J."/>
            <person name="Arendt D."/>
            <person name="Savage R."/>
            <person name="Osoegawa K."/>
            <person name="de Jong P."/>
            <person name="Lindberg D.R."/>
            <person name="Seaver E.C."/>
            <person name="Weisblat D.A."/>
            <person name="Putnam N.H."/>
            <person name="Grigoriev I.V."/>
            <person name="Rokhsar D.S."/>
        </authorList>
    </citation>
    <scope>NUCLEOTIDE SEQUENCE</scope>
    <source>
        <strain evidence="7">I ESC-2004</strain>
    </source>
</reference>
<dbReference type="GO" id="GO:0004937">
    <property type="term" value="F:alpha1-adrenergic receptor activity"/>
    <property type="evidence" value="ECO:0007669"/>
    <property type="project" value="TreeGrafter"/>
</dbReference>
<reference evidence="6" key="3">
    <citation type="submission" date="2015-06" db="UniProtKB">
        <authorList>
            <consortium name="EnsemblMetazoa"/>
        </authorList>
    </citation>
    <scope>IDENTIFICATION</scope>
</reference>
<dbReference type="Proteomes" id="UP000014760">
    <property type="component" value="Unassembled WGS sequence"/>
</dbReference>
<dbReference type="EnsemblMetazoa" id="CapteT195667">
    <property type="protein sequence ID" value="CapteP195667"/>
    <property type="gene ID" value="CapteG195667"/>
</dbReference>
<dbReference type="PANTHER" id="PTHR24248">
    <property type="entry name" value="ADRENERGIC RECEPTOR-RELATED G-PROTEIN COUPLED RECEPTOR"/>
    <property type="match status" value="1"/>
</dbReference>
<dbReference type="AlphaFoldDB" id="X1ZVC7"/>
<protein>
    <recommendedName>
        <fullName evidence="8">G-protein coupled receptors family 1 profile domain-containing protein</fullName>
    </recommendedName>
</protein>
<keyword evidence="2" id="KW-0297">G-protein coupled receptor</keyword>
<name>X1ZVC7_CAPTE</name>
<evidence type="ECO:0000256" key="1">
    <source>
        <dbReference type="ARBA" id="ARBA00004141"/>
    </source>
</evidence>
<dbReference type="GO" id="GO:0007267">
    <property type="term" value="P:cell-cell signaling"/>
    <property type="evidence" value="ECO:0007669"/>
    <property type="project" value="TreeGrafter"/>
</dbReference>
<keyword evidence="4" id="KW-0807">Transducer</keyword>
<dbReference type="EMBL" id="AMQN01000458">
    <property type="status" value="NOT_ANNOTATED_CDS"/>
    <property type="molecule type" value="Genomic_DNA"/>
</dbReference>
<organism evidence="6 7">
    <name type="scientific">Capitella teleta</name>
    <name type="common">Polychaete worm</name>
    <dbReference type="NCBI Taxonomy" id="283909"/>
    <lineage>
        <taxon>Eukaryota</taxon>
        <taxon>Metazoa</taxon>
        <taxon>Spiralia</taxon>
        <taxon>Lophotrochozoa</taxon>
        <taxon>Annelida</taxon>
        <taxon>Polychaeta</taxon>
        <taxon>Sedentaria</taxon>
        <taxon>Scolecida</taxon>
        <taxon>Capitellidae</taxon>
        <taxon>Capitella</taxon>
    </lineage>
</organism>
<evidence type="ECO:0000313" key="7">
    <source>
        <dbReference type="Proteomes" id="UP000014760"/>
    </source>
</evidence>